<dbReference type="EMBL" id="CM056816">
    <property type="protein sequence ID" value="KAJ8632142.1"/>
    <property type="molecule type" value="Genomic_DNA"/>
</dbReference>
<evidence type="ECO:0000313" key="1">
    <source>
        <dbReference type="EMBL" id="KAJ8632142.1"/>
    </source>
</evidence>
<gene>
    <name evidence="1" type="ORF">MRB53_025478</name>
</gene>
<reference evidence="1 2" key="1">
    <citation type="journal article" date="2022" name="Hortic Res">
        <title>A haplotype resolved chromosomal level avocado genome allows analysis of novel avocado genes.</title>
        <authorList>
            <person name="Nath O."/>
            <person name="Fletcher S.J."/>
            <person name="Hayward A."/>
            <person name="Shaw L.M."/>
            <person name="Masouleh A.K."/>
            <person name="Furtado A."/>
            <person name="Henry R.J."/>
            <person name="Mitter N."/>
        </authorList>
    </citation>
    <scope>NUCLEOTIDE SEQUENCE [LARGE SCALE GENOMIC DNA]</scope>
    <source>
        <strain evidence="2">cv. Hass</strain>
    </source>
</reference>
<name>A0ACC2LF68_PERAE</name>
<organism evidence="1 2">
    <name type="scientific">Persea americana</name>
    <name type="common">Avocado</name>
    <dbReference type="NCBI Taxonomy" id="3435"/>
    <lineage>
        <taxon>Eukaryota</taxon>
        <taxon>Viridiplantae</taxon>
        <taxon>Streptophyta</taxon>
        <taxon>Embryophyta</taxon>
        <taxon>Tracheophyta</taxon>
        <taxon>Spermatophyta</taxon>
        <taxon>Magnoliopsida</taxon>
        <taxon>Magnoliidae</taxon>
        <taxon>Laurales</taxon>
        <taxon>Lauraceae</taxon>
        <taxon>Persea</taxon>
    </lineage>
</organism>
<comment type="caution">
    <text evidence="1">The sequence shown here is derived from an EMBL/GenBank/DDBJ whole genome shotgun (WGS) entry which is preliminary data.</text>
</comment>
<evidence type="ECO:0000313" key="2">
    <source>
        <dbReference type="Proteomes" id="UP001234297"/>
    </source>
</evidence>
<sequence length="316" mass="34957">MGGGGGAILRAADRAVGAGIGPGVVPTVKPKPTGFLSVPSSSVTLPVSVTSTVASNRSVSRFVHEEDDWEHIQEEEEVDDGIGVSGFSPRHVFGTVPSREEVETALSTLQQVIVPTRYTKTIENRFGSTTMKDGADQMMNATNFAHGVSSTNWHLNWAEPAFQIYNPQSAQSQGYDHMFNAFHLLQINPSVQRMVASLSSDKAVWDAVMNNEAVKELKESFYTAGSNDQLESSKEESEAVTQFLRWILDNTKAKIAEIIDKIAKLMNDLFQPSEKERVTDIFMDTLRSSLMLSVMVLLVVVITRVQRAWTRYRIPM</sequence>
<proteinExistence type="predicted"/>
<dbReference type="Proteomes" id="UP001234297">
    <property type="component" value="Chromosome 8"/>
</dbReference>
<accession>A0ACC2LF68</accession>
<keyword evidence="2" id="KW-1185">Reference proteome</keyword>
<protein>
    <submittedName>
        <fullName evidence="1">Uncharacterized protein</fullName>
    </submittedName>
</protein>